<dbReference type="SUPFAM" id="SSF55347">
    <property type="entry name" value="Glyceraldehyde-3-phosphate dehydrogenase-like, C-terminal domain"/>
    <property type="match status" value="1"/>
</dbReference>
<protein>
    <submittedName>
        <fullName evidence="3">Putative aspartate-semialdehyde dehydrogenase</fullName>
        <ecNumber evidence="3">1.2.1.11</ecNumber>
    </submittedName>
</protein>
<evidence type="ECO:0000313" key="3">
    <source>
        <dbReference type="EMBL" id="SQC87877.1"/>
    </source>
</evidence>
<comment type="similarity">
    <text evidence="1">Belongs to the aspartate-semialdehyde dehydrogenase family.</text>
</comment>
<dbReference type="EC" id="1.2.1.11" evidence="3"/>
<reference evidence="3 4" key="1">
    <citation type="submission" date="2018-06" db="EMBL/GenBank/DDBJ databases">
        <authorList>
            <consortium name="Pathogen Informatics"/>
            <person name="Doyle S."/>
        </authorList>
    </citation>
    <scope>NUCLEOTIDE SEQUENCE [LARGE SCALE GENOMIC DNA]</scope>
    <source>
        <strain evidence="3 4">NCTC9645</strain>
    </source>
</reference>
<dbReference type="InterPro" id="IPR012280">
    <property type="entry name" value="Semialdhyde_DH_dimer_dom"/>
</dbReference>
<name>A0A2X3INK4_KLEPN</name>
<accession>A0A2X3INK4</accession>
<dbReference type="Proteomes" id="UP000250675">
    <property type="component" value="Unassembled WGS sequence"/>
</dbReference>
<sequence>MIRCHSAAITLKLKREVSEAEFAELVTHSHPWVNYVRNNKQESVSKLTPAAISGSLQVGIGRYKKMSLNNDPVYSVLTVGDQLLWGAAEPLRRMLNILLGKI</sequence>
<dbReference type="Gene3D" id="3.30.360.10">
    <property type="entry name" value="Dihydrodipicolinate Reductase, domain 2"/>
    <property type="match status" value="1"/>
</dbReference>
<organism evidence="3 4">
    <name type="scientific">Klebsiella pneumoniae</name>
    <dbReference type="NCBI Taxonomy" id="573"/>
    <lineage>
        <taxon>Bacteria</taxon>
        <taxon>Pseudomonadati</taxon>
        <taxon>Pseudomonadota</taxon>
        <taxon>Gammaproteobacteria</taxon>
        <taxon>Enterobacterales</taxon>
        <taxon>Enterobacteriaceae</taxon>
        <taxon>Klebsiella/Raoultella group</taxon>
        <taxon>Klebsiella</taxon>
        <taxon>Klebsiella pneumoniae complex</taxon>
    </lineage>
</organism>
<dbReference type="PANTHER" id="PTHR46278:SF4">
    <property type="entry name" value="ASPARTATE-SEMIALDEHYDE DEHYDROGENASE"/>
    <property type="match status" value="1"/>
</dbReference>
<evidence type="ECO:0000313" key="4">
    <source>
        <dbReference type="Proteomes" id="UP000250675"/>
    </source>
</evidence>
<proteinExistence type="inferred from homology"/>
<dbReference type="Pfam" id="PF02774">
    <property type="entry name" value="Semialdhyde_dhC"/>
    <property type="match status" value="1"/>
</dbReference>
<gene>
    <name evidence="3" type="primary">asd_4</name>
    <name evidence="3" type="ORF">NCTC9645_06017</name>
</gene>
<keyword evidence="3" id="KW-0560">Oxidoreductase</keyword>
<dbReference type="GO" id="GO:0046983">
    <property type="term" value="F:protein dimerization activity"/>
    <property type="evidence" value="ECO:0007669"/>
    <property type="project" value="InterPro"/>
</dbReference>
<dbReference type="PANTHER" id="PTHR46278">
    <property type="entry name" value="DEHYDROGENASE, PUTATIVE-RELATED"/>
    <property type="match status" value="1"/>
</dbReference>
<dbReference type="EMBL" id="UASO01000010">
    <property type="protein sequence ID" value="SQC87877.1"/>
    <property type="molecule type" value="Genomic_DNA"/>
</dbReference>
<feature type="domain" description="Semialdehyde dehydrogenase dimerisation" evidence="2">
    <location>
        <begin position="1"/>
        <end position="85"/>
    </location>
</feature>
<dbReference type="GO" id="GO:0008652">
    <property type="term" value="P:amino acid biosynthetic process"/>
    <property type="evidence" value="ECO:0007669"/>
    <property type="project" value="InterPro"/>
</dbReference>
<evidence type="ECO:0000256" key="1">
    <source>
        <dbReference type="ARBA" id="ARBA00010584"/>
    </source>
</evidence>
<dbReference type="GO" id="GO:0004073">
    <property type="term" value="F:aspartate-semialdehyde dehydrogenase activity"/>
    <property type="evidence" value="ECO:0007669"/>
    <property type="project" value="UniProtKB-EC"/>
</dbReference>
<evidence type="ECO:0000259" key="2">
    <source>
        <dbReference type="Pfam" id="PF02774"/>
    </source>
</evidence>
<dbReference type="AlphaFoldDB" id="A0A2X3INK4"/>